<dbReference type="SUPFAM" id="SSF69318">
    <property type="entry name" value="Integrin alpha N-terminal domain"/>
    <property type="match status" value="1"/>
</dbReference>
<name>A0A7S1ZDI9_9STRA</name>
<dbReference type="InterPro" id="IPR028994">
    <property type="entry name" value="Integrin_alpha_N"/>
</dbReference>
<dbReference type="PANTHER" id="PTHR35836">
    <property type="entry name" value="VCBS REPEAT-CONTAINING PROTEIN"/>
    <property type="match status" value="1"/>
</dbReference>
<evidence type="ECO:0008006" key="2">
    <source>
        <dbReference type="Google" id="ProtNLM"/>
    </source>
</evidence>
<gene>
    <name evidence="1" type="ORF">DBRI1063_LOCUS13847</name>
</gene>
<dbReference type="PANTHER" id="PTHR35836:SF1">
    <property type="entry name" value="VCBS REPEAT-CONTAINING PROTEIN"/>
    <property type="match status" value="1"/>
</dbReference>
<proteinExistence type="predicted"/>
<evidence type="ECO:0000313" key="1">
    <source>
        <dbReference type="EMBL" id="CAD9335574.1"/>
    </source>
</evidence>
<dbReference type="AlphaFoldDB" id="A0A7S1ZDI9"/>
<organism evidence="1">
    <name type="scientific">Ditylum brightwellii</name>
    <dbReference type="NCBI Taxonomy" id="49249"/>
    <lineage>
        <taxon>Eukaryota</taxon>
        <taxon>Sar</taxon>
        <taxon>Stramenopiles</taxon>
        <taxon>Ochrophyta</taxon>
        <taxon>Bacillariophyta</taxon>
        <taxon>Mediophyceae</taxon>
        <taxon>Lithodesmiophycidae</taxon>
        <taxon>Lithodesmiales</taxon>
        <taxon>Lithodesmiaceae</taxon>
        <taxon>Ditylum</taxon>
    </lineage>
</organism>
<dbReference type="EMBL" id="HBGN01021696">
    <property type="protein sequence ID" value="CAD9335574.1"/>
    <property type="molecule type" value="Transcribed_RNA"/>
</dbReference>
<accession>A0A7S1ZDI9</accession>
<protein>
    <recommendedName>
        <fullName evidence="2">VCBS repeat-containing protein</fullName>
    </recommendedName>
</protein>
<reference evidence="1" key="1">
    <citation type="submission" date="2021-01" db="EMBL/GenBank/DDBJ databases">
        <authorList>
            <person name="Corre E."/>
            <person name="Pelletier E."/>
            <person name="Niang G."/>
            <person name="Scheremetjew M."/>
            <person name="Finn R."/>
            <person name="Kale V."/>
            <person name="Holt S."/>
            <person name="Cochrane G."/>
            <person name="Meng A."/>
            <person name="Brown T."/>
            <person name="Cohen L."/>
        </authorList>
    </citation>
    <scope>NUCLEOTIDE SEQUENCE</scope>
    <source>
        <strain evidence="1">Pop2</strain>
    </source>
</reference>
<sequence>MTAINITGGEEYIIDQSVGLGNLSRAYHNSLFYDMDGDGLLDIISVRTGERVFPQPKPPTAGELVWFKNPGLDNIQQNIGWEENILVDGLGPDIDVKAYDLDGDGVPEFIATHFFTGDKITIYGVGEFGKDWSSVVSGDVDIRSVDVSTDQGKPFGIEIVDLDGNGRVDILATNHQTDNCAFPADIPGRVYAIIPPIDNDALYDASQWTTRILLDDIYPQPSLPGARSSRLAPGKAVTFYPSKQAELENGRPWIVVGGDEAGKVWILRPSKYWGQSQWSYSIHIIFDINDFYGSETTQTYLSDKPLITISTIGSIATRYDRKGDDGMTEIYIPVFEAQDIHVFSFRDSGDSSGTPLKCLKDKRISCPADSIPGGGPLMGVRSRSMQVLDKSEKISPGIYDCDTWDLTAYGHE</sequence>